<dbReference type="NCBIfam" id="NF006723">
    <property type="entry name" value="PRK09261.1-1"/>
    <property type="match status" value="1"/>
</dbReference>
<evidence type="ECO:0000256" key="7">
    <source>
        <dbReference type="ARBA" id="ARBA00047508"/>
    </source>
</evidence>
<comment type="caution">
    <text evidence="10">The sequence shown here is derived from an EMBL/GenBank/DDBJ whole genome shotgun (WGS) entry which is preliminary data.</text>
</comment>
<accession>A0ABX0WL08</accession>
<name>A0ABX0WL08_9BURK</name>
<keyword evidence="5 8" id="KW-0808">Transferase</keyword>
<protein>
    <recommendedName>
        <fullName evidence="8">Phospho-2-dehydro-3-deoxyheptonate aldolase</fullName>
        <ecNumber evidence="8">2.5.1.54</ecNumber>
    </recommendedName>
</protein>
<evidence type="ECO:0000313" key="10">
    <source>
        <dbReference type="EMBL" id="NJB63928.1"/>
    </source>
</evidence>
<dbReference type="SUPFAM" id="SSF51569">
    <property type="entry name" value="Aldolase"/>
    <property type="match status" value="1"/>
</dbReference>
<evidence type="ECO:0000256" key="6">
    <source>
        <dbReference type="ARBA" id="ARBA00023141"/>
    </source>
</evidence>
<dbReference type="GO" id="GO:0003849">
    <property type="term" value="F:3-deoxy-7-phosphoheptulonate synthase activity"/>
    <property type="evidence" value="ECO:0007669"/>
    <property type="project" value="UniProtKB-EC"/>
</dbReference>
<proteinExistence type="inferred from homology"/>
<dbReference type="PANTHER" id="PTHR21225">
    <property type="entry name" value="PHOSPHO-2-DEHYDRO-3-DEOXYHEPTONATE ALDOLASE DAHP SYNTHETASE"/>
    <property type="match status" value="1"/>
</dbReference>
<dbReference type="EC" id="2.5.1.54" evidence="8"/>
<evidence type="ECO:0000256" key="5">
    <source>
        <dbReference type="ARBA" id="ARBA00022679"/>
    </source>
</evidence>
<evidence type="ECO:0000259" key="9">
    <source>
        <dbReference type="Pfam" id="PF00793"/>
    </source>
</evidence>
<dbReference type="EMBL" id="JAATIZ010000001">
    <property type="protein sequence ID" value="NJB63928.1"/>
    <property type="molecule type" value="Genomic_DNA"/>
</dbReference>
<keyword evidence="6 8" id="KW-0057">Aromatic amino acid biosynthesis</keyword>
<evidence type="ECO:0000256" key="8">
    <source>
        <dbReference type="PIRNR" id="PIRNR001361"/>
    </source>
</evidence>
<keyword evidence="4 8" id="KW-0028">Amino-acid biosynthesis</keyword>
<evidence type="ECO:0000313" key="11">
    <source>
        <dbReference type="Proteomes" id="UP000783934"/>
    </source>
</evidence>
<comment type="pathway">
    <text evidence="2 8">Metabolic intermediate biosynthesis; chorismate biosynthesis; chorismate from D-erythrose 4-phosphate and phosphoenolpyruvate: step 1/7.</text>
</comment>
<dbReference type="NCBIfam" id="NF009396">
    <property type="entry name" value="PRK12756.1"/>
    <property type="match status" value="1"/>
</dbReference>
<dbReference type="Pfam" id="PF00793">
    <property type="entry name" value="DAHP_synth_1"/>
    <property type="match status" value="1"/>
</dbReference>
<keyword evidence="11" id="KW-1185">Reference proteome</keyword>
<feature type="domain" description="DAHP synthetase I/KDSA" evidence="9">
    <location>
        <begin position="59"/>
        <end position="352"/>
    </location>
</feature>
<evidence type="ECO:0000256" key="1">
    <source>
        <dbReference type="ARBA" id="ARBA00003726"/>
    </source>
</evidence>
<dbReference type="InterPro" id="IPR006218">
    <property type="entry name" value="DAHP1/KDSA"/>
</dbReference>
<evidence type="ECO:0000256" key="2">
    <source>
        <dbReference type="ARBA" id="ARBA00004688"/>
    </source>
</evidence>
<dbReference type="PIRSF" id="PIRSF001361">
    <property type="entry name" value="DAHP_synthase"/>
    <property type="match status" value="1"/>
</dbReference>
<dbReference type="NCBIfam" id="NF009395">
    <property type="entry name" value="PRK12755.1"/>
    <property type="match status" value="1"/>
</dbReference>
<dbReference type="Proteomes" id="UP000783934">
    <property type="component" value="Unassembled WGS sequence"/>
</dbReference>
<evidence type="ECO:0000256" key="4">
    <source>
        <dbReference type="ARBA" id="ARBA00022605"/>
    </source>
</evidence>
<evidence type="ECO:0000256" key="3">
    <source>
        <dbReference type="ARBA" id="ARBA00007985"/>
    </source>
</evidence>
<reference evidence="10 11" key="1">
    <citation type="submission" date="2020-03" db="EMBL/GenBank/DDBJ databases">
        <title>Genomic Encyclopedia of Type Strains, Phase IV (KMG-IV): sequencing the most valuable type-strain genomes for metagenomic binning, comparative biology and taxonomic classification.</title>
        <authorList>
            <person name="Goeker M."/>
        </authorList>
    </citation>
    <scope>NUCLEOTIDE SEQUENCE [LARGE SCALE GENOMIC DNA]</scope>
    <source>
        <strain evidence="10 11">DSM 26613</strain>
    </source>
</reference>
<dbReference type="InterPro" id="IPR013785">
    <property type="entry name" value="Aldolase_TIM"/>
</dbReference>
<dbReference type="Gene3D" id="3.20.20.70">
    <property type="entry name" value="Aldolase class I"/>
    <property type="match status" value="1"/>
</dbReference>
<dbReference type="NCBIfam" id="TIGR00034">
    <property type="entry name" value="aroFGH"/>
    <property type="match status" value="1"/>
</dbReference>
<dbReference type="InterPro" id="IPR006219">
    <property type="entry name" value="DAHP_synth_1"/>
</dbReference>
<comment type="function">
    <text evidence="1 8">Stereospecific condensation of phosphoenolpyruvate (PEP) and D-erythrose-4-phosphate (E4P) giving rise to 3-deoxy-D-arabino-heptulosonate-7-phosphate (DAHP).</text>
</comment>
<organism evidence="10 11">
    <name type="scientific">Paenalcaligenes hominis</name>
    <dbReference type="NCBI Taxonomy" id="643674"/>
    <lineage>
        <taxon>Bacteria</taxon>
        <taxon>Pseudomonadati</taxon>
        <taxon>Pseudomonadota</taxon>
        <taxon>Betaproteobacteria</taxon>
        <taxon>Burkholderiales</taxon>
        <taxon>Alcaligenaceae</taxon>
        <taxon>Paenalcaligenes</taxon>
    </lineage>
</organism>
<gene>
    <name evidence="10" type="ORF">GGR41_000149</name>
</gene>
<sequence>MPHALAAQPQWSQDVSHNTDDLRIREIKELSPPAHLMREFACSVDVSKVVHSARQAIHNILHDQDDRLVVVIGPCSIHDTEAAMDYARRLVPLRDKYKDELEIVMRVYFEKPRTTVGWKGLINDPNLDGSFNINQGLRIARQLLLEVNALGLPAGCEYLDMITPQYIADLVSWGAIGARTTESQVHRELASGLSCPVGFKNGTGGSTRIAIDAIKAASQPHHFLSVTKGGHSAIVSTKGNEDCHIILRGGKAPNHDAASVEQTGQEMTASGLLPRIMIDASHANSNKDYRRQPEVINEVCEQVEQGDDRIFGVMVESHLVAGRQDLVDGQPLTYGQSITDGCIGWEDSEAVLERLAQAVRVRRQSK</sequence>
<comment type="similarity">
    <text evidence="3 8">Belongs to the class-I DAHP synthase family.</text>
</comment>
<dbReference type="PANTHER" id="PTHR21225:SF12">
    <property type="entry name" value="PHOSPHO-2-DEHYDRO-3-DEOXYHEPTONATE ALDOLASE, TYROSINE-INHIBITED"/>
    <property type="match status" value="1"/>
</dbReference>
<comment type="catalytic activity">
    <reaction evidence="7 8">
        <text>D-erythrose 4-phosphate + phosphoenolpyruvate + H2O = 7-phospho-2-dehydro-3-deoxy-D-arabino-heptonate + phosphate</text>
        <dbReference type="Rhea" id="RHEA:14717"/>
        <dbReference type="ChEBI" id="CHEBI:15377"/>
        <dbReference type="ChEBI" id="CHEBI:16897"/>
        <dbReference type="ChEBI" id="CHEBI:43474"/>
        <dbReference type="ChEBI" id="CHEBI:58394"/>
        <dbReference type="ChEBI" id="CHEBI:58702"/>
        <dbReference type="EC" id="2.5.1.54"/>
    </reaction>
</comment>